<proteinExistence type="predicted"/>
<protein>
    <submittedName>
        <fullName evidence="2">Uncharacterized protein</fullName>
    </submittedName>
</protein>
<sequence>MIFLQRRPLDFSRLLNDLRISDLISDVTVLDLRRNGQKCLDAAYSLNGLLSNFTMRGLYSYNSSISKESDMSHVLIQEMRSLLSSQSSMEQRHSRVAVTVQVSSRQGWSLRLKSSGSLFNKNAELLDILTSAVMIGSLLVLLAEGVFTTVWECRLRPHIQTSEDLLKHRFEHRMPEGIPSSLSPPPLASLSQQQIATVVSVSSGDPQPLSGSPRYVYSLPRDRMGPPAYTVKWNHLTFARPYKFAGQLMRQQEQQHPQFLDITEPTSDINTPSTSTHPLSDVV</sequence>
<evidence type="ECO:0000313" key="2">
    <source>
        <dbReference type="EMBL" id="KAL5111279.1"/>
    </source>
</evidence>
<dbReference type="EMBL" id="JAKROA010000001">
    <property type="protein sequence ID" value="KAL5111279.1"/>
    <property type="molecule type" value="Genomic_DNA"/>
</dbReference>
<organism evidence="2 3">
    <name type="scientific">Taenia crassiceps</name>
    <dbReference type="NCBI Taxonomy" id="6207"/>
    <lineage>
        <taxon>Eukaryota</taxon>
        <taxon>Metazoa</taxon>
        <taxon>Spiralia</taxon>
        <taxon>Lophotrochozoa</taxon>
        <taxon>Platyhelminthes</taxon>
        <taxon>Cestoda</taxon>
        <taxon>Eucestoda</taxon>
        <taxon>Cyclophyllidea</taxon>
        <taxon>Taeniidae</taxon>
        <taxon>Taenia</taxon>
    </lineage>
</organism>
<accession>A0ABR4QP89</accession>
<feature type="region of interest" description="Disordered" evidence="1">
    <location>
        <begin position="263"/>
        <end position="283"/>
    </location>
</feature>
<evidence type="ECO:0000313" key="3">
    <source>
        <dbReference type="Proteomes" id="UP001651158"/>
    </source>
</evidence>
<feature type="compositionally biased region" description="Polar residues" evidence="1">
    <location>
        <begin position="264"/>
        <end position="283"/>
    </location>
</feature>
<reference evidence="2 3" key="1">
    <citation type="journal article" date="2022" name="Front. Cell. Infect. Microbiol.">
        <title>The Genomes of Two Strains of Taenia crassiceps the Animal Model for the Study of Human Cysticercosis.</title>
        <authorList>
            <person name="Bobes R.J."/>
            <person name="Estrada K."/>
            <person name="Rios-Valencia D.G."/>
            <person name="Calderon-Gallegos A."/>
            <person name="de la Torre P."/>
            <person name="Carrero J.C."/>
            <person name="Sanchez-Flores A."/>
            <person name="Laclette J.P."/>
        </authorList>
    </citation>
    <scope>NUCLEOTIDE SEQUENCE [LARGE SCALE GENOMIC DNA]</scope>
    <source>
        <strain evidence="2">WFUcys</strain>
    </source>
</reference>
<comment type="caution">
    <text evidence="2">The sequence shown here is derived from an EMBL/GenBank/DDBJ whole genome shotgun (WGS) entry which is preliminary data.</text>
</comment>
<gene>
    <name evidence="2" type="ORF">TcWFU_000945</name>
</gene>
<dbReference type="Proteomes" id="UP001651158">
    <property type="component" value="Unassembled WGS sequence"/>
</dbReference>
<name>A0ABR4QP89_9CEST</name>
<keyword evidence="3" id="KW-1185">Reference proteome</keyword>
<evidence type="ECO:0000256" key="1">
    <source>
        <dbReference type="SAM" id="MobiDB-lite"/>
    </source>
</evidence>